<dbReference type="Proteomes" id="UP000823521">
    <property type="component" value="Unassembled WGS sequence"/>
</dbReference>
<dbReference type="RefSeq" id="WP_208817483.1">
    <property type="nucleotide sequence ID" value="NZ_WVUH01000471.1"/>
</dbReference>
<proteinExistence type="predicted"/>
<reference evidence="1 2" key="1">
    <citation type="submission" date="2019-12" db="EMBL/GenBank/DDBJ databases">
        <title>Whole genome sequencing of endophytic Actinobacterium Micromonospora sp. MPMI6T.</title>
        <authorList>
            <person name="Evv R."/>
            <person name="Podile A.R."/>
        </authorList>
    </citation>
    <scope>NUCLEOTIDE SEQUENCE [LARGE SCALE GENOMIC DNA]</scope>
    <source>
        <strain evidence="1 2">MPMI6</strain>
    </source>
</reference>
<dbReference type="NCBIfam" id="NF040657">
    <property type="entry name" value="immun_SitI3"/>
    <property type="match status" value="1"/>
</dbReference>
<comment type="caution">
    <text evidence="1">The sequence shown here is derived from an EMBL/GenBank/DDBJ whole genome shotgun (WGS) entry which is preliminary data.</text>
</comment>
<sequence>MAIEFRLTLAGELPLDQVAELAAVEVTETQTTSGRRMLSASLNERCGYVIDFVSGEHGYYDAEDDDGSLWTWEPKSYVDVDFYMRKEVLAEKGIPNMLATAARILNGSTEDAALVFNGNHLLLTRTDGTLRKHRQSWWEHHQLDKDAISR</sequence>
<accession>A0ABS3W1B6</accession>
<keyword evidence="2" id="KW-1185">Reference proteome</keyword>
<organism evidence="1 2">
    <name type="scientific">Micromonospora echinofusca</name>
    <dbReference type="NCBI Taxonomy" id="47858"/>
    <lineage>
        <taxon>Bacteria</taxon>
        <taxon>Bacillati</taxon>
        <taxon>Actinomycetota</taxon>
        <taxon>Actinomycetes</taxon>
        <taxon>Micromonosporales</taxon>
        <taxon>Micromonosporaceae</taxon>
        <taxon>Micromonospora</taxon>
    </lineage>
</organism>
<dbReference type="InterPro" id="IPR049799">
    <property type="entry name" value="SitI3-like"/>
</dbReference>
<protein>
    <recommendedName>
        <fullName evidence="3">Immunity protein 63</fullName>
    </recommendedName>
</protein>
<name>A0ABS3W1B6_MICEH</name>
<evidence type="ECO:0000313" key="2">
    <source>
        <dbReference type="Proteomes" id="UP000823521"/>
    </source>
</evidence>
<evidence type="ECO:0000313" key="1">
    <source>
        <dbReference type="EMBL" id="MBO4210393.1"/>
    </source>
</evidence>
<gene>
    <name evidence="1" type="ORF">GSF22_31025</name>
</gene>
<dbReference type="EMBL" id="WVUH01000471">
    <property type="protein sequence ID" value="MBO4210393.1"/>
    <property type="molecule type" value="Genomic_DNA"/>
</dbReference>
<evidence type="ECO:0008006" key="3">
    <source>
        <dbReference type="Google" id="ProtNLM"/>
    </source>
</evidence>